<dbReference type="Gene3D" id="3.30.565.10">
    <property type="entry name" value="Histidine kinase-like ATPase, C-terminal domain"/>
    <property type="match status" value="1"/>
</dbReference>
<evidence type="ECO:0000256" key="4">
    <source>
        <dbReference type="ARBA" id="ARBA00022553"/>
    </source>
</evidence>
<proteinExistence type="predicted"/>
<keyword evidence="5" id="KW-0808">Transferase</keyword>
<keyword evidence="6" id="KW-0418">Kinase</keyword>
<dbReference type="Gene3D" id="1.10.287.130">
    <property type="match status" value="1"/>
</dbReference>
<dbReference type="SMART" id="SM00388">
    <property type="entry name" value="HisKA"/>
    <property type="match status" value="1"/>
</dbReference>
<dbReference type="CDD" id="cd00082">
    <property type="entry name" value="HisKA"/>
    <property type="match status" value="1"/>
</dbReference>
<dbReference type="SUPFAM" id="SSF158472">
    <property type="entry name" value="HAMP domain-like"/>
    <property type="match status" value="1"/>
</dbReference>
<sequence length="593" mass="65174">MKIRHKLLMAFIITALVTSVLVTGGAGRLLGTVVEERYVERIQAESLLMRAWLEEKTGSAELSTGSLQDFAITAGARLGYRVTLIRDDGLVMADSAQDLPGLIAMDNHAARPEIAMAMREGNGESRRTSATTRTEYYYRALRVDGTDPVRIIRVALPTNQVRRIQSRYVSLMAVTTAVVLLAICALGYLFVSRLSKPMEEITRAAELTAGGDLNSPLPPVGDDEAGRLAAAVGDMRAGLLHKIEEIASEHRLMLSMMSGIREGLLLVGTDHRILMANQPLREIFEVGGNPEGDLLAEVVRNPSVIRHVEATLEHGTAAEDEIIRFPATGRAFEIRTAPVLDENGQTRAALALLFDITRLETLEGVRREFVSNVSHELRTPLTSIQAFVETLLEGGMDDRENRTRFLKIIRRHTTFMGELIGELSDLNKIETGAVDLDPVDLDLMEVAAAVTGKLAQAYGGQQIELSTEIPPEFRLKADRRRLEQILTNLVDNALKFNKAGGTVRIEAYRTREGGNPRTEIVVADDGVGIPSDCIERVFNRFYRVDQARSKDVSGTGLGLSIVKHLMRLHGGRVELASELGVGTRVTLIFPDRL</sequence>
<feature type="domain" description="Histidine kinase" evidence="10">
    <location>
        <begin position="372"/>
        <end position="593"/>
    </location>
</feature>
<dbReference type="InterPro" id="IPR000700">
    <property type="entry name" value="PAS-assoc_C"/>
</dbReference>
<dbReference type="FunFam" id="1.10.287.130:FF:000001">
    <property type="entry name" value="Two-component sensor histidine kinase"/>
    <property type="match status" value="1"/>
</dbReference>
<comment type="subcellular location">
    <subcellularLocation>
        <location evidence="2">Membrane</location>
    </subcellularLocation>
</comment>
<keyword evidence="8 9" id="KW-0472">Membrane</keyword>
<dbReference type="GO" id="GO:0000155">
    <property type="term" value="F:phosphorelay sensor kinase activity"/>
    <property type="evidence" value="ECO:0007669"/>
    <property type="project" value="InterPro"/>
</dbReference>
<reference evidence="13 14" key="1">
    <citation type="submission" date="2020-08" db="EMBL/GenBank/DDBJ databases">
        <title>Acidobacteriota in marine sediments use diverse sulfur dissimilation pathways.</title>
        <authorList>
            <person name="Wasmund K."/>
        </authorList>
    </citation>
    <scope>NUCLEOTIDE SEQUENCE [LARGE SCALE GENOMIC DNA]</scope>
    <source>
        <strain evidence="13">MAG AM4</strain>
    </source>
</reference>
<evidence type="ECO:0000256" key="7">
    <source>
        <dbReference type="ARBA" id="ARBA00023012"/>
    </source>
</evidence>
<dbReference type="InterPro" id="IPR004358">
    <property type="entry name" value="Sig_transdc_His_kin-like_C"/>
</dbReference>
<dbReference type="SMART" id="SM00304">
    <property type="entry name" value="HAMP"/>
    <property type="match status" value="1"/>
</dbReference>
<dbReference type="InterPro" id="IPR003661">
    <property type="entry name" value="HisK_dim/P_dom"/>
</dbReference>
<accession>A0A8J7CDL4</accession>
<evidence type="ECO:0000259" key="10">
    <source>
        <dbReference type="PROSITE" id="PS50109"/>
    </source>
</evidence>
<keyword evidence="9" id="KW-1133">Transmembrane helix</keyword>
<keyword evidence="9" id="KW-0812">Transmembrane</keyword>
<dbReference type="FunFam" id="3.30.565.10:FF:000006">
    <property type="entry name" value="Sensor histidine kinase WalK"/>
    <property type="match status" value="1"/>
</dbReference>
<dbReference type="InterPro" id="IPR050351">
    <property type="entry name" value="BphY/WalK/GraS-like"/>
</dbReference>
<dbReference type="Pfam" id="PF02518">
    <property type="entry name" value="HATPase_c"/>
    <property type="match status" value="1"/>
</dbReference>
<dbReference type="InterPro" id="IPR036890">
    <property type="entry name" value="HATPase_C_sf"/>
</dbReference>
<comment type="caution">
    <text evidence="13">The sequence shown here is derived from an EMBL/GenBank/DDBJ whole genome shotgun (WGS) entry which is preliminary data.</text>
</comment>
<dbReference type="Gene3D" id="3.30.450.20">
    <property type="entry name" value="PAS domain"/>
    <property type="match status" value="1"/>
</dbReference>
<dbReference type="InterPro" id="IPR013656">
    <property type="entry name" value="PAS_4"/>
</dbReference>
<dbReference type="InterPro" id="IPR003660">
    <property type="entry name" value="HAMP_dom"/>
</dbReference>
<dbReference type="GO" id="GO:0016036">
    <property type="term" value="P:cellular response to phosphate starvation"/>
    <property type="evidence" value="ECO:0007669"/>
    <property type="project" value="TreeGrafter"/>
</dbReference>
<dbReference type="SUPFAM" id="SSF55874">
    <property type="entry name" value="ATPase domain of HSP90 chaperone/DNA topoisomerase II/histidine kinase"/>
    <property type="match status" value="1"/>
</dbReference>
<dbReference type="PROSITE" id="PS50885">
    <property type="entry name" value="HAMP"/>
    <property type="match status" value="1"/>
</dbReference>
<feature type="transmembrane region" description="Helical" evidence="9">
    <location>
        <begin position="168"/>
        <end position="191"/>
    </location>
</feature>
<dbReference type="EMBL" id="JACXWD010000048">
    <property type="protein sequence ID" value="MBD3868907.1"/>
    <property type="molecule type" value="Genomic_DNA"/>
</dbReference>
<dbReference type="PROSITE" id="PS50113">
    <property type="entry name" value="PAC"/>
    <property type="match status" value="1"/>
</dbReference>
<dbReference type="CDD" id="cd06225">
    <property type="entry name" value="HAMP"/>
    <property type="match status" value="1"/>
</dbReference>
<dbReference type="PROSITE" id="PS50109">
    <property type="entry name" value="HIS_KIN"/>
    <property type="match status" value="1"/>
</dbReference>
<dbReference type="Pfam" id="PF00672">
    <property type="entry name" value="HAMP"/>
    <property type="match status" value="1"/>
</dbReference>
<protein>
    <recommendedName>
        <fullName evidence="3">histidine kinase</fullName>
        <ecNumber evidence="3">2.7.13.3</ecNumber>
    </recommendedName>
</protein>
<evidence type="ECO:0000256" key="3">
    <source>
        <dbReference type="ARBA" id="ARBA00012438"/>
    </source>
</evidence>
<keyword evidence="4" id="KW-0597">Phosphoprotein</keyword>
<dbReference type="InterPro" id="IPR005467">
    <property type="entry name" value="His_kinase_dom"/>
</dbReference>
<keyword evidence="7" id="KW-0902">Two-component regulatory system</keyword>
<evidence type="ECO:0000313" key="13">
    <source>
        <dbReference type="EMBL" id="MBD3868907.1"/>
    </source>
</evidence>
<evidence type="ECO:0000256" key="5">
    <source>
        <dbReference type="ARBA" id="ARBA00022679"/>
    </source>
</evidence>
<name>A0A8J7CDL4_9BACT</name>
<feature type="domain" description="PAC" evidence="11">
    <location>
        <begin position="316"/>
        <end position="368"/>
    </location>
</feature>
<evidence type="ECO:0000256" key="2">
    <source>
        <dbReference type="ARBA" id="ARBA00004370"/>
    </source>
</evidence>
<dbReference type="GO" id="GO:0005886">
    <property type="term" value="C:plasma membrane"/>
    <property type="evidence" value="ECO:0007669"/>
    <property type="project" value="TreeGrafter"/>
</dbReference>
<dbReference type="Pfam" id="PF08448">
    <property type="entry name" value="PAS_4"/>
    <property type="match status" value="1"/>
</dbReference>
<evidence type="ECO:0000256" key="1">
    <source>
        <dbReference type="ARBA" id="ARBA00000085"/>
    </source>
</evidence>
<gene>
    <name evidence="13" type="ORF">IFK94_12335</name>
</gene>
<dbReference type="PRINTS" id="PR00344">
    <property type="entry name" value="BCTRLSENSOR"/>
</dbReference>
<dbReference type="PANTHER" id="PTHR45453">
    <property type="entry name" value="PHOSPHATE REGULON SENSOR PROTEIN PHOR"/>
    <property type="match status" value="1"/>
</dbReference>
<dbReference type="InterPro" id="IPR035965">
    <property type="entry name" value="PAS-like_dom_sf"/>
</dbReference>
<dbReference type="SMART" id="SM00387">
    <property type="entry name" value="HATPase_c"/>
    <property type="match status" value="1"/>
</dbReference>
<evidence type="ECO:0000259" key="11">
    <source>
        <dbReference type="PROSITE" id="PS50113"/>
    </source>
</evidence>
<dbReference type="AlphaFoldDB" id="A0A8J7CDL4"/>
<dbReference type="CDD" id="cd00075">
    <property type="entry name" value="HATPase"/>
    <property type="match status" value="1"/>
</dbReference>
<organism evidence="13 14">
    <name type="scientific">Candidatus Polarisedimenticola svalbardensis</name>
    <dbReference type="NCBI Taxonomy" id="2886004"/>
    <lineage>
        <taxon>Bacteria</taxon>
        <taxon>Pseudomonadati</taxon>
        <taxon>Acidobacteriota</taxon>
        <taxon>Candidatus Polarisedimenticolia</taxon>
        <taxon>Candidatus Polarisedimenticolales</taxon>
        <taxon>Candidatus Polarisedimenticolaceae</taxon>
        <taxon>Candidatus Polarisedimenticola</taxon>
    </lineage>
</organism>
<dbReference type="GO" id="GO:0004721">
    <property type="term" value="F:phosphoprotein phosphatase activity"/>
    <property type="evidence" value="ECO:0007669"/>
    <property type="project" value="TreeGrafter"/>
</dbReference>
<dbReference type="SUPFAM" id="SSF47384">
    <property type="entry name" value="Homodimeric domain of signal transducing histidine kinase"/>
    <property type="match status" value="1"/>
</dbReference>
<comment type="catalytic activity">
    <reaction evidence="1">
        <text>ATP + protein L-histidine = ADP + protein N-phospho-L-histidine.</text>
        <dbReference type="EC" id="2.7.13.3"/>
    </reaction>
</comment>
<dbReference type="EC" id="2.7.13.3" evidence="3"/>
<dbReference type="Gene3D" id="6.10.340.10">
    <property type="match status" value="1"/>
</dbReference>
<dbReference type="InterPro" id="IPR003594">
    <property type="entry name" value="HATPase_dom"/>
</dbReference>
<dbReference type="Pfam" id="PF00512">
    <property type="entry name" value="HisKA"/>
    <property type="match status" value="1"/>
</dbReference>
<evidence type="ECO:0000256" key="9">
    <source>
        <dbReference type="SAM" id="Phobius"/>
    </source>
</evidence>
<feature type="domain" description="HAMP" evidence="12">
    <location>
        <begin position="192"/>
        <end position="244"/>
    </location>
</feature>
<dbReference type="Proteomes" id="UP000648239">
    <property type="component" value="Unassembled WGS sequence"/>
</dbReference>
<evidence type="ECO:0000256" key="8">
    <source>
        <dbReference type="ARBA" id="ARBA00023136"/>
    </source>
</evidence>
<dbReference type="PANTHER" id="PTHR45453:SF1">
    <property type="entry name" value="PHOSPHATE REGULON SENSOR PROTEIN PHOR"/>
    <property type="match status" value="1"/>
</dbReference>
<dbReference type="InterPro" id="IPR036097">
    <property type="entry name" value="HisK_dim/P_sf"/>
</dbReference>
<evidence type="ECO:0000256" key="6">
    <source>
        <dbReference type="ARBA" id="ARBA00022777"/>
    </source>
</evidence>
<evidence type="ECO:0000313" key="14">
    <source>
        <dbReference type="Proteomes" id="UP000648239"/>
    </source>
</evidence>
<evidence type="ECO:0000259" key="12">
    <source>
        <dbReference type="PROSITE" id="PS50885"/>
    </source>
</evidence>
<dbReference type="SUPFAM" id="SSF55785">
    <property type="entry name" value="PYP-like sensor domain (PAS domain)"/>
    <property type="match status" value="1"/>
</dbReference>